<protein>
    <submittedName>
        <fullName evidence="2">ElaA protein</fullName>
    </submittedName>
</protein>
<dbReference type="SUPFAM" id="SSF55729">
    <property type="entry name" value="Acyl-CoA N-acyltransferases (Nat)"/>
    <property type="match status" value="1"/>
</dbReference>
<sequence length="151" mass="16570">MSDARYTVEIKDMGGFSAHELYALLKLRVDVFVVEQNCAYPELDGKDDQALHLTLKRGEDIIAAARIFPPHDGKPAKIGRVAVSPAHRGERLGGALMEEALNACASRFPGAPVFLSAQSHLQRFYGSFGFKPVSKEYLEDGIPHVDMLKDG</sequence>
<dbReference type="CDD" id="cd04301">
    <property type="entry name" value="NAT_SF"/>
    <property type="match status" value="1"/>
</dbReference>
<dbReference type="InterPro" id="IPR016181">
    <property type="entry name" value="Acyl_CoA_acyltransferase"/>
</dbReference>
<evidence type="ECO:0000313" key="2">
    <source>
        <dbReference type="EMBL" id="MET3612463.1"/>
    </source>
</evidence>
<name>A0ABV2IVE9_9HYPH</name>
<dbReference type="Gene3D" id="3.40.630.30">
    <property type="match status" value="1"/>
</dbReference>
<accession>A0ABV2IVE9</accession>
<dbReference type="InterPro" id="IPR000182">
    <property type="entry name" value="GNAT_dom"/>
</dbReference>
<evidence type="ECO:0000313" key="3">
    <source>
        <dbReference type="Proteomes" id="UP001549047"/>
    </source>
</evidence>
<dbReference type="Proteomes" id="UP001549047">
    <property type="component" value="Unassembled WGS sequence"/>
</dbReference>
<dbReference type="Pfam" id="PF13673">
    <property type="entry name" value="Acetyltransf_10"/>
    <property type="match status" value="1"/>
</dbReference>
<dbReference type="EMBL" id="JBEPMB010000001">
    <property type="protein sequence ID" value="MET3612463.1"/>
    <property type="molecule type" value="Genomic_DNA"/>
</dbReference>
<gene>
    <name evidence="2" type="ORF">ABID16_000768</name>
</gene>
<keyword evidence="3" id="KW-1185">Reference proteome</keyword>
<dbReference type="RefSeq" id="WP_354555024.1">
    <property type="nucleotide sequence ID" value="NZ_JBEPMB010000001.1"/>
</dbReference>
<comment type="caution">
    <text evidence="2">The sequence shown here is derived from an EMBL/GenBank/DDBJ whole genome shotgun (WGS) entry which is preliminary data.</text>
</comment>
<feature type="domain" description="N-acetyltransferase" evidence="1">
    <location>
        <begin position="8"/>
        <end position="151"/>
    </location>
</feature>
<proteinExistence type="predicted"/>
<dbReference type="PROSITE" id="PS51186">
    <property type="entry name" value="GNAT"/>
    <property type="match status" value="1"/>
</dbReference>
<evidence type="ECO:0000259" key="1">
    <source>
        <dbReference type="PROSITE" id="PS51186"/>
    </source>
</evidence>
<organism evidence="2 3">
    <name type="scientific">Rhizobium aquaticum</name>
    <dbReference type="NCBI Taxonomy" id="1549636"/>
    <lineage>
        <taxon>Bacteria</taxon>
        <taxon>Pseudomonadati</taxon>
        <taxon>Pseudomonadota</taxon>
        <taxon>Alphaproteobacteria</taxon>
        <taxon>Hyphomicrobiales</taxon>
        <taxon>Rhizobiaceae</taxon>
        <taxon>Rhizobium/Agrobacterium group</taxon>
        <taxon>Rhizobium</taxon>
    </lineage>
</organism>
<reference evidence="2 3" key="1">
    <citation type="submission" date="2024-06" db="EMBL/GenBank/DDBJ databases">
        <title>Genomic Encyclopedia of Type Strains, Phase IV (KMG-IV): sequencing the most valuable type-strain genomes for metagenomic binning, comparative biology and taxonomic classification.</title>
        <authorList>
            <person name="Goeker M."/>
        </authorList>
    </citation>
    <scope>NUCLEOTIDE SEQUENCE [LARGE SCALE GENOMIC DNA]</scope>
    <source>
        <strain evidence="2 3">DSM 29780</strain>
    </source>
</reference>